<keyword evidence="2" id="KW-1185">Reference proteome</keyword>
<dbReference type="Proteomes" id="UP001596108">
    <property type="component" value="Unassembled WGS sequence"/>
</dbReference>
<dbReference type="Pfam" id="PF12900">
    <property type="entry name" value="Pyridox_ox_2"/>
    <property type="match status" value="1"/>
</dbReference>
<dbReference type="InterPro" id="IPR012349">
    <property type="entry name" value="Split_barrel_FMN-bd"/>
</dbReference>
<reference evidence="2" key="1">
    <citation type="journal article" date="2019" name="Int. J. Syst. Evol. Microbiol.">
        <title>The Global Catalogue of Microorganisms (GCM) 10K type strain sequencing project: providing services to taxonomists for standard genome sequencing and annotation.</title>
        <authorList>
            <consortium name="The Broad Institute Genomics Platform"/>
            <consortium name="The Broad Institute Genome Sequencing Center for Infectious Disease"/>
            <person name="Wu L."/>
            <person name="Ma J."/>
        </authorList>
    </citation>
    <scope>NUCLEOTIDE SEQUENCE [LARGE SCALE GENOMIC DNA]</scope>
    <source>
        <strain evidence="2">CGMCC 1.18578</strain>
    </source>
</reference>
<evidence type="ECO:0000313" key="2">
    <source>
        <dbReference type="Proteomes" id="UP001596108"/>
    </source>
</evidence>
<name>A0ABW0R270_9BACL</name>
<dbReference type="PANTHER" id="PTHR34071:SF2">
    <property type="entry name" value="FLAVIN-NUCLEOTIDE-BINDING PROTEIN"/>
    <property type="match status" value="1"/>
</dbReference>
<dbReference type="SUPFAM" id="SSF50475">
    <property type="entry name" value="FMN-binding split barrel"/>
    <property type="match status" value="1"/>
</dbReference>
<evidence type="ECO:0000313" key="1">
    <source>
        <dbReference type="EMBL" id="MFC5531135.1"/>
    </source>
</evidence>
<dbReference type="PANTHER" id="PTHR34071">
    <property type="entry name" value="5-NITROIMIDAZOLE ANTIBIOTICS RESISTANCE PROTEIN, NIMA-FAMILY-RELATED PROTEIN-RELATED"/>
    <property type="match status" value="1"/>
</dbReference>
<dbReference type="InterPro" id="IPR024747">
    <property type="entry name" value="Pyridox_Oxase-rel"/>
</dbReference>
<dbReference type="Gene3D" id="2.30.110.10">
    <property type="entry name" value="Electron Transport, Fmn-binding Protein, Chain A"/>
    <property type="match status" value="1"/>
</dbReference>
<dbReference type="EMBL" id="JBHSNC010000051">
    <property type="protein sequence ID" value="MFC5531135.1"/>
    <property type="molecule type" value="Genomic_DNA"/>
</dbReference>
<sequence length="178" mass="19986">MFTVRLAKRECTDQDKIERFLKQAQVGYLGLSADNQPYVVPMNFAWWNGAIYLHGAEEGKRAHYLRTNGQACFTVSEHYGTMTSPVPAHTDTAYMSVIVYGRASFVTDLDEATGAMQYMLDKYVPGFYDQPLASSHVEKYRSSLGGKTAIIRIEPSGMSAKENAPVEEKMFHPGMKLR</sequence>
<accession>A0ABW0R270</accession>
<comment type="caution">
    <text evidence="1">The sequence shown here is derived from an EMBL/GenBank/DDBJ whole genome shotgun (WGS) entry which is preliminary data.</text>
</comment>
<organism evidence="1 2">
    <name type="scientific">Cohnella yongneupensis</name>
    <dbReference type="NCBI Taxonomy" id="425006"/>
    <lineage>
        <taxon>Bacteria</taxon>
        <taxon>Bacillati</taxon>
        <taxon>Bacillota</taxon>
        <taxon>Bacilli</taxon>
        <taxon>Bacillales</taxon>
        <taxon>Paenibacillaceae</taxon>
        <taxon>Cohnella</taxon>
    </lineage>
</organism>
<gene>
    <name evidence="1" type="ORF">ACFPQ4_17080</name>
</gene>
<proteinExistence type="predicted"/>
<protein>
    <submittedName>
        <fullName evidence="1">Pyridoxamine 5'-phosphate oxidase family protein</fullName>
    </submittedName>
</protein>
<dbReference type="RefSeq" id="WP_378113074.1">
    <property type="nucleotide sequence ID" value="NZ_JBHSNC010000051.1"/>
</dbReference>